<dbReference type="PANTHER" id="PTHR46553:SF3">
    <property type="entry name" value="ADENINE NUCLEOTIDE ALPHA HYDROLASES-LIKE SUPERFAMILY PROTEIN"/>
    <property type="match status" value="1"/>
</dbReference>
<feature type="domain" description="UspA" evidence="2">
    <location>
        <begin position="145"/>
        <end position="280"/>
    </location>
</feature>
<dbReference type="Gene3D" id="3.40.50.620">
    <property type="entry name" value="HUPs"/>
    <property type="match status" value="2"/>
</dbReference>
<feature type="domain" description="UspA" evidence="2">
    <location>
        <begin position="2"/>
        <end position="133"/>
    </location>
</feature>
<gene>
    <name evidence="3" type="ORF">FHR36_006593</name>
</gene>
<accession>A0ABT1J8B6</accession>
<dbReference type="EMBL" id="JAMZDX010000007">
    <property type="protein sequence ID" value="MCP2313394.1"/>
    <property type="molecule type" value="Genomic_DNA"/>
</dbReference>
<evidence type="ECO:0000259" key="2">
    <source>
        <dbReference type="Pfam" id="PF00582"/>
    </source>
</evidence>
<organism evidence="3 4">
    <name type="scientific">Kitasatospora paracochleata</name>
    <dbReference type="NCBI Taxonomy" id="58354"/>
    <lineage>
        <taxon>Bacteria</taxon>
        <taxon>Bacillati</taxon>
        <taxon>Actinomycetota</taxon>
        <taxon>Actinomycetes</taxon>
        <taxon>Kitasatosporales</taxon>
        <taxon>Streptomycetaceae</taxon>
        <taxon>Kitasatospora</taxon>
    </lineage>
</organism>
<proteinExistence type="inferred from homology"/>
<dbReference type="PANTHER" id="PTHR46553">
    <property type="entry name" value="ADENINE NUCLEOTIDE ALPHA HYDROLASES-LIKE SUPERFAMILY PROTEIN"/>
    <property type="match status" value="1"/>
</dbReference>
<evidence type="ECO:0000313" key="3">
    <source>
        <dbReference type="EMBL" id="MCP2313394.1"/>
    </source>
</evidence>
<dbReference type="InterPro" id="IPR006015">
    <property type="entry name" value="Universal_stress_UspA"/>
</dbReference>
<dbReference type="PRINTS" id="PR01438">
    <property type="entry name" value="UNVRSLSTRESS"/>
</dbReference>
<dbReference type="InterPro" id="IPR014729">
    <property type="entry name" value="Rossmann-like_a/b/a_fold"/>
</dbReference>
<dbReference type="InterPro" id="IPR006016">
    <property type="entry name" value="UspA"/>
</dbReference>
<dbReference type="Proteomes" id="UP001206483">
    <property type="component" value="Unassembled WGS sequence"/>
</dbReference>
<dbReference type="Pfam" id="PF00582">
    <property type="entry name" value="Usp"/>
    <property type="match status" value="2"/>
</dbReference>
<dbReference type="SUPFAM" id="SSF52402">
    <property type="entry name" value="Adenine nucleotide alpha hydrolases-like"/>
    <property type="match status" value="2"/>
</dbReference>
<comment type="caution">
    <text evidence="3">The sequence shown here is derived from an EMBL/GenBank/DDBJ whole genome shotgun (WGS) entry which is preliminary data.</text>
</comment>
<evidence type="ECO:0000256" key="1">
    <source>
        <dbReference type="ARBA" id="ARBA00008791"/>
    </source>
</evidence>
<sequence length="282" mass="29674">MTAPITVGYDGSPESTAAAQWAVREAELRGLRLELLLAWPWMAEEMLGQPDAVAESRSRLGRQEAELRAQLSTVDVTAVQWTGSAGQALVEAGEHAAMLALGSRGLSTLRGFLVGPVGRHVLERAACPIVLVRPTRDTPRSTGEVVLGLDLDHHCGGVIAFAFESAALRSVPLRVVHAWRPPGGGDLAPAVVAELEEEMAADAMERFTAAVEPWREKYPDVTVVASLLRGSPAATLIDAVGRPDLLVVGRRSGAGSGGPHLGPVTEAAVHHVHSPLAVVPYG</sequence>
<keyword evidence="4" id="KW-1185">Reference proteome</keyword>
<dbReference type="RefSeq" id="WP_253803292.1">
    <property type="nucleotide sequence ID" value="NZ_BAAAUB010000006.1"/>
</dbReference>
<comment type="similarity">
    <text evidence="1">Belongs to the universal stress protein A family.</text>
</comment>
<evidence type="ECO:0000313" key="4">
    <source>
        <dbReference type="Proteomes" id="UP001206483"/>
    </source>
</evidence>
<reference evidence="3 4" key="1">
    <citation type="submission" date="2022-06" db="EMBL/GenBank/DDBJ databases">
        <title>Sequencing the genomes of 1000 actinobacteria strains.</title>
        <authorList>
            <person name="Klenk H.-P."/>
        </authorList>
    </citation>
    <scope>NUCLEOTIDE SEQUENCE [LARGE SCALE GENOMIC DNA]</scope>
    <source>
        <strain evidence="3 4">DSM 41656</strain>
    </source>
</reference>
<protein>
    <submittedName>
        <fullName evidence="3">Nucleotide-binding universal stress UspA family protein</fullName>
    </submittedName>
</protein>
<name>A0ABT1J8B6_9ACTN</name>